<reference evidence="7 8" key="1">
    <citation type="submission" date="2016-11" db="EMBL/GenBank/DDBJ databases">
        <title>Trade-off between light-utilization and light-protection in marine flavobacteria.</title>
        <authorList>
            <person name="Kumagai Y."/>
        </authorList>
    </citation>
    <scope>NUCLEOTIDE SEQUENCE [LARGE SCALE GENOMIC DNA]</scope>
    <source>
        <strain evidence="7 8">JCM 17109</strain>
    </source>
</reference>
<feature type="transmembrane region" description="Helical" evidence="5">
    <location>
        <begin position="66"/>
        <end position="87"/>
    </location>
</feature>
<evidence type="ECO:0000256" key="1">
    <source>
        <dbReference type="ARBA" id="ARBA00004141"/>
    </source>
</evidence>
<dbReference type="Proteomes" id="UP000239532">
    <property type="component" value="Unassembled WGS sequence"/>
</dbReference>
<keyword evidence="8" id="KW-1185">Reference proteome</keyword>
<keyword evidence="2 5" id="KW-0812">Transmembrane</keyword>
<sequence length="122" mass="13690">MWKKISLILFIIFYGFAGVNHFLNPETYEEVIPNWLGDAGVINILAGVVEIAVAVLAIFKPTRKYAGWITIAMLLAFVISHVYFIQLGHCAGGVCLDPWIGWVRLVVIHPLLIYWAYAISKS</sequence>
<organism evidence="7 8">
    <name type="scientific">Nonlabens agnitus</name>
    <dbReference type="NCBI Taxonomy" id="870484"/>
    <lineage>
        <taxon>Bacteria</taxon>
        <taxon>Pseudomonadati</taxon>
        <taxon>Bacteroidota</taxon>
        <taxon>Flavobacteriia</taxon>
        <taxon>Flavobacteriales</taxon>
        <taxon>Flavobacteriaceae</taxon>
        <taxon>Nonlabens</taxon>
    </lineage>
</organism>
<protein>
    <recommendedName>
        <fullName evidence="6">Methylamine utilisation protein MauE domain-containing protein</fullName>
    </recommendedName>
</protein>
<dbReference type="OrthoDB" id="327939at2"/>
<evidence type="ECO:0000256" key="2">
    <source>
        <dbReference type="ARBA" id="ARBA00022692"/>
    </source>
</evidence>
<evidence type="ECO:0000256" key="5">
    <source>
        <dbReference type="SAM" id="Phobius"/>
    </source>
</evidence>
<keyword evidence="4 5" id="KW-0472">Membrane</keyword>
<name>A0A2S9WSD8_9FLAO</name>
<proteinExistence type="predicted"/>
<dbReference type="PANTHER" id="PTHR36974:SF1">
    <property type="entry name" value="DOXX FAMILY MEMBRANE PROTEIN"/>
    <property type="match status" value="1"/>
</dbReference>
<feature type="transmembrane region" description="Helical" evidence="5">
    <location>
        <begin position="41"/>
        <end position="59"/>
    </location>
</feature>
<evidence type="ECO:0000313" key="8">
    <source>
        <dbReference type="Proteomes" id="UP000239532"/>
    </source>
</evidence>
<comment type="subcellular location">
    <subcellularLocation>
        <location evidence="1">Membrane</location>
        <topology evidence="1">Multi-pass membrane protein</topology>
    </subcellularLocation>
</comment>
<gene>
    <name evidence="7" type="ORF">BST86_04470</name>
</gene>
<comment type="caution">
    <text evidence="7">The sequence shown here is derived from an EMBL/GenBank/DDBJ whole genome shotgun (WGS) entry which is preliminary data.</text>
</comment>
<dbReference type="RefSeq" id="WP_105982235.1">
    <property type="nucleotide sequence ID" value="NZ_MQUC01000003.1"/>
</dbReference>
<dbReference type="AlphaFoldDB" id="A0A2S9WSD8"/>
<feature type="transmembrane region" description="Helical" evidence="5">
    <location>
        <begin position="99"/>
        <end position="117"/>
    </location>
</feature>
<keyword evidence="3 5" id="KW-1133">Transmembrane helix</keyword>
<evidence type="ECO:0000259" key="6">
    <source>
        <dbReference type="Pfam" id="PF07291"/>
    </source>
</evidence>
<evidence type="ECO:0000256" key="4">
    <source>
        <dbReference type="ARBA" id="ARBA00023136"/>
    </source>
</evidence>
<dbReference type="GO" id="GO:0016020">
    <property type="term" value="C:membrane"/>
    <property type="evidence" value="ECO:0007669"/>
    <property type="project" value="UniProtKB-SubCell"/>
</dbReference>
<dbReference type="Pfam" id="PF07291">
    <property type="entry name" value="MauE"/>
    <property type="match status" value="1"/>
</dbReference>
<dbReference type="PANTHER" id="PTHR36974">
    <property type="entry name" value="MEMBRANE PROTEIN-RELATED"/>
    <property type="match status" value="1"/>
</dbReference>
<dbReference type="InterPro" id="IPR009908">
    <property type="entry name" value="Methylamine_util_MauE"/>
</dbReference>
<evidence type="ECO:0000256" key="3">
    <source>
        <dbReference type="ARBA" id="ARBA00022989"/>
    </source>
</evidence>
<feature type="domain" description="Methylamine utilisation protein MauE" evidence="6">
    <location>
        <begin position="6"/>
        <end position="89"/>
    </location>
</feature>
<evidence type="ECO:0000313" key="7">
    <source>
        <dbReference type="EMBL" id="PRP66397.1"/>
    </source>
</evidence>
<dbReference type="EMBL" id="MQUC01000003">
    <property type="protein sequence ID" value="PRP66397.1"/>
    <property type="molecule type" value="Genomic_DNA"/>
</dbReference>
<dbReference type="GO" id="GO:0030416">
    <property type="term" value="P:methylamine metabolic process"/>
    <property type="evidence" value="ECO:0007669"/>
    <property type="project" value="InterPro"/>
</dbReference>
<accession>A0A2S9WSD8</accession>